<evidence type="ECO:0000313" key="1">
    <source>
        <dbReference type="EMBL" id="PLW30507.1"/>
    </source>
</evidence>
<feature type="non-terminal residue" evidence="1">
    <location>
        <position position="103"/>
    </location>
</feature>
<accession>A0A2N5TYH5</accession>
<comment type="caution">
    <text evidence="1">The sequence shown here is derived from an EMBL/GenBank/DDBJ whole genome shotgun (WGS) entry which is preliminary data.</text>
</comment>
<reference evidence="1 2" key="1">
    <citation type="submission" date="2017-11" db="EMBL/GenBank/DDBJ databases">
        <title>De novo assembly and phasing of dikaryotic genomes from two isolates of Puccinia coronata f. sp. avenae, the causal agent of oat crown rust.</title>
        <authorList>
            <person name="Miller M.E."/>
            <person name="Zhang Y."/>
            <person name="Omidvar V."/>
            <person name="Sperschneider J."/>
            <person name="Schwessinger B."/>
            <person name="Raley C."/>
            <person name="Palmer J.M."/>
            <person name="Garnica D."/>
            <person name="Upadhyaya N."/>
            <person name="Rathjen J."/>
            <person name="Taylor J.M."/>
            <person name="Park R.F."/>
            <person name="Dodds P.N."/>
            <person name="Hirsch C.D."/>
            <person name="Kianian S.F."/>
            <person name="Figueroa M."/>
        </authorList>
    </citation>
    <scope>NUCLEOTIDE SEQUENCE [LARGE SCALE GENOMIC DNA]</scope>
    <source>
        <strain evidence="1">12SD80</strain>
    </source>
</reference>
<dbReference type="EMBL" id="PGCI01000296">
    <property type="protein sequence ID" value="PLW30507.1"/>
    <property type="molecule type" value="Genomic_DNA"/>
</dbReference>
<protein>
    <submittedName>
        <fullName evidence="1">Uncharacterized protein</fullName>
    </submittedName>
</protein>
<proteinExistence type="predicted"/>
<sequence>MQPETLDHHCEIKGLVIALISIKKKRYLAERVRLEQAPDITEFLFCLDTYCFKQEFRMSLASFHELLTLIQDHPIFHNNLNASQRPVRDQLMVTLRRMGMFGN</sequence>
<name>A0A2N5TYH5_9BASI</name>
<gene>
    <name evidence="1" type="ORF">PCASD_23974</name>
</gene>
<dbReference type="AlphaFoldDB" id="A0A2N5TYH5"/>
<evidence type="ECO:0000313" key="2">
    <source>
        <dbReference type="Proteomes" id="UP000235392"/>
    </source>
</evidence>
<organism evidence="1 2">
    <name type="scientific">Puccinia coronata f. sp. avenae</name>
    <dbReference type="NCBI Taxonomy" id="200324"/>
    <lineage>
        <taxon>Eukaryota</taxon>
        <taxon>Fungi</taxon>
        <taxon>Dikarya</taxon>
        <taxon>Basidiomycota</taxon>
        <taxon>Pucciniomycotina</taxon>
        <taxon>Pucciniomycetes</taxon>
        <taxon>Pucciniales</taxon>
        <taxon>Pucciniaceae</taxon>
        <taxon>Puccinia</taxon>
    </lineage>
</organism>
<dbReference type="Proteomes" id="UP000235392">
    <property type="component" value="Unassembled WGS sequence"/>
</dbReference>